<evidence type="ECO:0000313" key="2">
    <source>
        <dbReference type="Ensembl" id="ENSTMTP00000026020.1"/>
    </source>
</evidence>
<protein>
    <recommendedName>
        <fullName evidence="1">DUF4939 domain-containing protein</fullName>
    </recommendedName>
</protein>
<reference evidence="2" key="1">
    <citation type="submission" date="2025-08" db="UniProtKB">
        <authorList>
            <consortium name="Ensembl"/>
        </authorList>
    </citation>
    <scope>IDENTIFICATION</scope>
</reference>
<dbReference type="InParanoid" id="A0A674JXA3"/>
<dbReference type="AlphaFoldDB" id="A0A674JXA3"/>
<dbReference type="Pfam" id="PF16297">
    <property type="entry name" value="DUF4939"/>
    <property type="match status" value="1"/>
</dbReference>
<keyword evidence="3" id="KW-1185">Reference proteome</keyword>
<dbReference type="GeneTree" id="ENSGT00990000205100"/>
<accession>A0A674JXA3</accession>
<evidence type="ECO:0000313" key="3">
    <source>
        <dbReference type="Proteomes" id="UP000472274"/>
    </source>
</evidence>
<dbReference type="Ensembl" id="ENSTMTT00000026961.1">
    <property type="protein sequence ID" value="ENSTMTP00000026020.1"/>
    <property type="gene ID" value="ENSTMTG00000019019.1"/>
</dbReference>
<reference evidence="2" key="2">
    <citation type="submission" date="2025-09" db="UniProtKB">
        <authorList>
            <consortium name="Ensembl"/>
        </authorList>
    </citation>
    <scope>IDENTIFICATION</scope>
</reference>
<sequence length="121" mass="13792">GSALEVLLAQEQVRQLNTENAMLCTSPAVPCPKQGPVIPMPEWLDGKHQWFWVFMNQCRLLLLMPRIYASYQSKVTMVISLLMGDTLDWTSPLLEGHSLALSNWDAFLQSISTIFNYLHRV</sequence>
<dbReference type="Proteomes" id="UP000472274">
    <property type="component" value="Unplaced"/>
</dbReference>
<dbReference type="InterPro" id="IPR032549">
    <property type="entry name" value="DUF4939"/>
</dbReference>
<organism evidence="2 3">
    <name type="scientific">Terrapene triunguis</name>
    <name type="common">Three-toed box turtle</name>
    <dbReference type="NCBI Taxonomy" id="2587831"/>
    <lineage>
        <taxon>Eukaryota</taxon>
        <taxon>Metazoa</taxon>
        <taxon>Chordata</taxon>
        <taxon>Craniata</taxon>
        <taxon>Vertebrata</taxon>
        <taxon>Euteleostomi</taxon>
        <taxon>Archelosauria</taxon>
        <taxon>Testudinata</taxon>
        <taxon>Testudines</taxon>
        <taxon>Cryptodira</taxon>
        <taxon>Durocryptodira</taxon>
        <taxon>Testudinoidea</taxon>
        <taxon>Emydidae</taxon>
        <taxon>Terrapene</taxon>
    </lineage>
</organism>
<evidence type="ECO:0000259" key="1">
    <source>
        <dbReference type="Pfam" id="PF16297"/>
    </source>
</evidence>
<feature type="domain" description="DUF4939" evidence="1">
    <location>
        <begin position="23"/>
        <end position="116"/>
    </location>
</feature>
<name>A0A674JXA3_9SAUR</name>
<proteinExistence type="predicted"/>